<organism evidence="10 11">
    <name type="scientific">[Torrubiella] hemipterigena</name>
    <dbReference type="NCBI Taxonomy" id="1531966"/>
    <lineage>
        <taxon>Eukaryota</taxon>
        <taxon>Fungi</taxon>
        <taxon>Dikarya</taxon>
        <taxon>Ascomycota</taxon>
        <taxon>Pezizomycotina</taxon>
        <taxon>Sordariomycetes</taxon>
        <taxon>Hypocreomycetidae</taxon>
        <taxon>Hypocreales</taxon>
        <taxon>Clavicipitaceae</taxon>
        <taxon>Clavicipitaceae incertae sedis</taxon>
        <taxon>'Torrubiella' clade</taxon>
    </lineage>
</organism>
<keyword evidence="7" id="KW-0479">Metal-binding</keyword>
<feature type="active site" evidence="6">
    <location>
        <position position="461"/>
    </location>
</feature>
<evidence type="ECO:0000256" key="2">
    <source>
        <dbReference type="ARBA" id="ARBA00004922"/>
    </source>
</evidence>
<dbReference type="HOGENOM" id="CLU_003818_0_0_1"/>
<evidence type="ECO:0000256" key="1">
    <source>
        <dbReference type="ARBA" id="ARBA00001913"/>
    </source>
</evidence>
<proteinExistence type="inferred from homology"/>
<dbReference type="UniPathway" id="UPA00378"/>
<dbReference type="STRING" id="1531966.A0A0A1TEQ0"/>
<dbReference type="AlphaFoldDB" id="A0A0A1TEQ0"/>
<evidence type="ECO:0000256" key="6">
    <source>
        <dbReference type="PIRSR" id="PIRSR601382-1"/>
    </source>
</evidence>
<dbReference type="Gene3D" id="1.50.10.10">
    <property type="match status" value="1"/>
</dbReference>
<feature type="disulfide bond" evidence="8">
    <location>
        <begin position="373"/>
        <end position="402"/>
    </location>
</feature>
<dbReference type="OrthoDB" id="8118055at2759"/>
<feature type="active site" description="Proton donor" evidence="6">
    <location>
        <position position="169"/>
    </location>
</feature>
<evidence type="ECO:0000256" key="5">
    <source>
        <dbReference type="ARBA" id="ARBA00023157"/>
    </source>
</evidence>
<dbReference type="FunFam" id="1.50.10.10:FF:000037">
    <property type="entry name" value="alpha-1,2-Mannosidase"/>
    <property type="match status" value="1"/>
</dbReference>
<comment type="pathway">
    <text evidence="2">Protein modification; protein glycosylation.</text>
</comment>
<keyword evidence="11" id="KW-1185">Reference proteome</keyword>
<evidence type="ECO:0000256" key="3">
    <source>
        <dbReference type="ARBA" id="ARBA00007658"/>
    </source>
</evidence>
<name>A0A0A1TEQ0_9HYPO</name>
<evidence type="ECO:0000313" key="10">
    <source>
        <dbReference type="EMBL" id="CEJ88503.1"/>
    </source>
</evidence>
<feature type="active site" evidence="6">
    <location>
        <position position="303"/>
    </location>
</feature>
<dbReference type="InterPro" id="IPR036026">
    <property type="entry name" value="Seven-hairpin_glycosidases"/>
</dbReference>
<feature type="binding site" evidence="7">
    <location>
        <position position="548"/>
    </location>
    <ligand>
        <name>Ca(2+)</name>
        <dbReference type="ChEBI" id="CHEBI:29108"/>
    </ligand>
</feature>
<keyword evidence="9" id="KW-0326">Glycosidase</keyword>
<evidence type="ECO:0000313" key="11">
    <source>
        <dbReference type="Proteomes" id="UP000039046"/>
    </source>
</evidence>
<dbReference type="GO" id="GO:0016020">
    <property type="term" value="C:membrane"/>
    <property type="evidence" value="ECO:0007669"/>
    <property type="project" value="InterPro"/>
</dbReference>
<evidence type="ECO:0000256" key="4">
    <source>
        <dbReference type="ARBA" id="ARBA00022801"/>
    </source>
</evidence>
<dbReference type="PANTHER" id="PTHR11742:SF89">
    <property type="entry name" value="ALPHA-1,2-MANNOSIDASE"/>
    <property type="match status" value="1"/>
</dbReference>
<keyword evidence="7" id="KW-0106">Calcium</keyword>
<comment type="similarity">
    <text evidence="3 9">Belongs to the glycosyl hydrolase 47 family.</text>
</comment>
<dbReference type="GO" id="GO:0005509">
    <property type="term" value="F:calcium ion binding"/>
    <property type="evidence" value="ECO:0007669"/>
    <property type="project" value="InterPro"/>
</dbReference>
<dbReference type="GO" id="GO:0004571">
    <property type="term" value="F:mannosyl-oligosaccharide 1,2-alpha-mannosidase activity"/>
    <property type="evidence" value="ECO:0007669"/>
    <property type="project" value="InterPro"/>
</dbReference>
<dbReference type="InterPro" id="IPR050749">
    <property type="entry name" value="Glycosyl_Hydrolase_47"/>
</dbReference>
<keyword evidence="4 9" id="KW-0378">Hydrolase</keyword>
<gene>
    <name evidence="10" type="ORF">VHEMI04737</name>
</gene>
<dbReference type="SUPFAM" id="SSF48225">
    <property type="entry name" value="Seven-hairpin glycosidases"/>
    <property type="match status" value="1"/>
</dbReference>
<evidence type="ECO:0000256" key="7">
    <source>
        <dbReference type="PIRSR" id="PIRSR601382-2"/>
    </source>
</evidence>
<comment type="cofactor">
    <cofactor evidence="1 7">
        <name>Ca(2+)</name>
        <dbReference type="ChEBI" id="CHEBI:29108"/>
    </cofactor>
</comment>
<evidence type="ECO:0000256" key="9">
    <source>
        <dbReference type="RuleBase" id="RU361193"/>
    </source>
</evidence>
<dbReference type="Pfam" id="PF01532">
    <property type="entry name" value="Glyco_hydro_47"/>
    <property type="match status" value="1"/>
</dbReference>
<dbReference type="Proteomes" id="UP000039046">
    <property type="component" value="Unassembled WGS sequence"/>
</dbReference>
<accession>A0A0A1TEQ0</accession>
<dbReference type="PRINTS" id="PR00747">
    <property type="entry name" value="GLYHDRLASE47"/>
</dbReference>
<dbReference type="EC" id="3.2.1.-" evidence="9"/>
<evidence type="ECO:0000256" key="8">
    <source>
        <dbReference type="PIRSR" id="PIRSR601382-3"/>
    </source>
</evidence>
<reference evidence="10 11" key="1">
    <citation type="journal article" date="2015" name="Genome Announc.">
        <title>Draft Genome Sequence and Gene Annotation of the Entomopathogenic Fungus Verticillium hemipterigenum.</title>
        <authorList>
            <person name="Horn F."/>
            <person name="Habel A."/>
            <person name="Scharf D.H."/>
            <person name="Dworschak J."/>
            <person name="Brakhage A.A."/>
            <person name="Guthke R."/>
            <person name="Hertweck C."/>
            <person name="Linde J."/>
        </authorList>
    </citation>
    <scope>NUCLEOTIDE SEQUENCE [LARGE SCALE GENOMIC DNA]</scope>
</reference>
<dbReference type="EMBL" id="CDHN01000002">
    <property type="protein sequence ID" value="CEJ88503.1"/>
    <property type="molecule type" value="Genomic_DNA"/>
</dbReference>
<dbReference type="PANTHER" id="PTHR11742">
    <property type="entry name" value="MANNOSYL-OLIGOSACCHARIDE ALPHA-1,2-MANNOSIDASE-RELATED"/>
    <property type="match status" value="1"/>
</dbReference>
<sequence length="564" mass="63683">MAVPRRISRIVVLTGIAVFVFLLIHYGGFSNSSVALGFRSRLDWEPSRPFHPPGPIKAVPKSTGKPLRKVQASASSFKHTADTERRRNEVRKAFKRSYDAYKKYAWLKDEVTPVTYSAKNTFGGWGATLVDSLDTLWIMGYHEEFREATAAVVKLDWSNTEETAINIFETTIRYLGGLLSAYDLSNDILLLRKAHELGDILYHGFDTPNRLPPFWLNFEEVRTGQMVAGTNDASASPASLCIELTRLSQLTGDPKFYDAADRVTRFLERAQNTTKLPGMWPKMLDFRNEAATGSSFTLGASADSLYEYLPKMYALLGGADASYEQMYRSAMDAVIEKLLFRPMTPDNQDILFSGEYNSYRPTELDPESQHLTCFVGGMFGLGGRLFDIEKHVKIGEKLARGCGWAYKSFETGIMPEIFNMLACKNPDSCEWDEKAWETAASSTSPKGFTNIRDARYLLRPEAIESIFILYRITGKSELRNVAWEMFESITNATYTEIAYSAISDVGEQYGGRKLDSMESFWTAETLKYFYLIFSPPDVISLDEYVFNTEAHPVRRPLAATEKTD</sequence>
<protein>
    <recommendedName>
        <fullName evidence="9">alpha-1,2-Mannosidase</fullName>
        <ecNumber evidence="9">3.2.1.-</ecNumber>
    </recommendedName>
</protein>
<dbReference type="InterPro" id="IPR012341">
    <property type="entry name" value="6hp_glycosidase-like_sf"/>
</dbReference>
<dbReference type="GO" id="GO:0005975">
    <property type="term" value="P:carbohydrate metabolic process"/>
    <property type="evidence" value="ECO:0007669"/>
    <property type="project" value="InterPro"/>
</dbReference>
<keyword evidence="5 8" id="KW-1015">Disulfide bond</keyword>
<dbReference type="InterPro" id="IPR001382">
    <property type="entry name" value="Glyco_hydro_47"/>
</dbReference>
<feature type="active site" description="Proton donor" evidence="6">
    <location>
        <position position="416"/>
    </location>
</feature>
<dbReference type="GO" id="GO:0005783">
    <property type="term" value="C:endoplasmic reticulum"/>
    <property type="evidence" value="ECO:0007669"/>
    <property type="project" value="TreeGrafter"/>
</dbReference>
<dbReference type="GO" id="GO:0036503">
    <property type="term" value="P:ERAD pathway"/>
    <property type="evidence" value="ECO:0007669"/>
    <property type="project" value="UniProtKB-ARBA"/>
</dbReference>